<accession>A0ABV1RFW2</accession>
<dbReference type="InterPro" id="IPR038186">
    <property type="entry name" value="CHAD_dom_sf"/>
</dbReference>
<reference evidence="2 3" key="1">
    <citation type="submission" date="2024-06" db="EMBL/GenBank/DDBJ databases">
        <authorList>
            <person name="Chen R.Y."/>
        </authorList>
    </citation>
    <scope>NUCLEOTIDE SEQUENCE [LARGE SCALE GENOMIC DNA]</scope>
    <source>
        <strain evidence="2 3">D2</strain>
    </source>
</reference>
<dbReference type="Gene3D" id="1.40.20.10">
    <property type="entry name" value="CHAD domain"/>
    <property type="match status" value="1"/>
</dbReference>
<dbReference type="EMBL" id="JBELOE010000152">
    <property type="protein sequence ID" value="MER2491823.1"/>
    <property type="molecule type" value="Genomic_DNA"/>
</dbReference>
<dbReference type="Pfam" id="PF05235">
    <property type="entry name" value="CHAD"/>
    <property type="match status" value="1"/>
</dbReference>
<dbReference type="SMART" id="SM00880">
    <property type="entry name" value="CHAD"/>
    <property type="match status" value="1"/>
</dbReference>
<name>A0ABV1RFW2_9ALTE</name>
<evidence type="ECO:0000313" key="3">
    <source>
        <dbReference type="Proteomes" id="UP001467690"/>
    </source>
</evidence>
<organism evidence="2 3">
    <name type="scientific">Catenovulum sediminis</name>
    <dbReference type="NCBI Taxonomy" id="1740262"/>
    <lineage>
        <taxon>Bacteria</taxon>
        <taxon>Pseudomonadati</taxon>
        <taxon>Pseudomonadota</taxon>
        <taxon>Gammaproteobacteria</taxon>
        <taxon>Alteromonadales</taxon>
        <taxon>Alteromonadaceae</taxon>
        <taxon>Catenovulum</taxon>
    </lineage>
</organism>
<dbReference type="Proteomes" id="UP001467690">
    <property type="component" value="Unassembled WGS sequence"/>
</dbReference>
<feature type="domain" description="CHAD" evidence="1">
    <location>
        <begin position="17"/>
        <end position="302"/>
    </location>
</feature>
<dbReference type="PANTHER" id="PTHR39339:SF1">
    <property type="entry name" value="CHAD DOMAIN-CONTAINING PROTEIN"/>
    <property type="match status" value="1"/>
</dbReference>
<comment type="caution">
    <text evidence="2">The sequence shown here is derived from an EMBL/GenBank/DDBJ whole genome shotgun (WGS) entry which is preliminary data.</text>
</comment>
<keyword evidence="3" id="KW-1185">Reference proteome</keyword>
<dbReference type="RefSeq" id="WP_185976726.1">
    <property type="nucleotide sequence ID" value="NZ_CP041660.1"/>
</dbReference>
<evidence type="ECO:0000313" key="2">
    <source>
        <dbReference type="EMBL" id="MER2491823.1"/>
    </source>
</evidence>
<dbReference type="PANTHER" id="PTHR39339">
    <property type="entry name" value="SLR1444 PROTEIN"/>
    <property type="match status" value="1"/>
</dbReference>
<protein>
    <submittedName>
        <fullName evidence="2">CHAD domain-containing protein</fullName>
    </submittedName>
</protein>
<sequence>MSTDLSVQTLHITGDEPVLVAFAIFAEHYLQQAREQENKAQQEKNYDIEAIHQYRVSLRKIRALLSLLKNEFPPTQYALLSHHLGFVARQTNELRDLDVFLDTQQTFYKAIKAKHHSCLKQLYSEVGTQQKQYHKRIQNWFSSPQYKKKLDEIHHAFNLVSQQDTYKTFTLCLHELVPEVYQKIVKKGQKIDTKSADKKFHQLRLKCKKLRYLSEFLQLLPNHKKAIKLQKKLKKLQNLLGQFNDYSVQKEKLIHLSEQYDASEKRHQAINALTKKLSKQQNKLKTKIKHGFAKFANKKTQKLIAQLSSQI</sequence>
<dbReference type="InterPro" id="IPR007899">
    <property type="entry name" value="CHAD_dom"/>
</dbReference>
<gene>
    <name evidence="2" type="ORF">ABS311_07995</name>
</gene>
<dbReference type="PROSITE" id="PS51708">
    <property type="entry name" value="CHAD"/>
    <property type="match status" value="1"/>
</dbReference>
<evidence type="ECO:0000259" key="1">
    <source>
        <dbReference type="PROSITE" id="PS51708"/>
    </source>
</evidence>
<proteinExistence type="predicted"/>